<dbReference type="Proteomes" id="UP000198211">
    <property type="component" value="Unassembled WGS sequence"/>
</dbReference>
<evidence type="ECO:0000313" key="1">
    <source>
        <dbReference type="EMBL" id="OWZ08665.1"/>
    </source>
</evidence>
<comment type="caution">
    <text evidence="1">The sequence shown here is derived from an EMBL/GenBank/DDBJ whole genome shotgun (WGS) entry which is preliminary data.</text>
</comment>
<protein>
    <recommendedName>
        <fullName evidence="3">Bzip transcription factor</fullName>
    </recommendedName>
</protein>
<dbReference type="AlphaFoldDB" id="A0A225VTM8"/>
<proteinExistence type="predicted"/>
<dbReference type="EMBL" id="NBNE01003065">
    <property type="protein sequence ID" value="OWZ08665.1"/>
    <property type="molecule type" value="Genomic_DNA"/>
</dbReference>
<keyword evidence="2" id="KW-1185">Reference proteome</keyword>
<reference evidence="2" key="1">
    <citation type="submission" date="2017-03" db="EMBL/GenBank/DDBJ databases">
        <title>Phytopthora megakarya and P. palmivora, two closely related causual agents of cacao black pod achieved similar genome size and gene model numbers by different mechanisms.</title>
        <authorList>
            <person name="Ali S."/>
            <person name="Shao J."/>
            <person name="Larry D.J."/>
            <person name="Kronmiller B."/>
            <person name="Shen D."/>
            <person name="Strem M.D."/>
            <person name="Melnick R.L."/>
            <person name="Guiltinan M.J."/>
            <person name="Tyler B.M."/>
            <person name="Meinhardt L.W."/>
            <person name="Bailey B.A."/>
        </authorList>
    </citation>
    <scope>NUCLEOTIDE SEQUENCE [LARGE SCALE GENOMIC DNA]</scope>
    <source>
        <strain evidence="2">zdho120</strain>
    </source>
</reference>
<accession>A0A225VTM8</accession>
<organism evidence="1 2">
    <name type="scientific">Phytophthora megakarya</name>
    <dbReference type="NCBI Taxonomy" id="4795"/>
    <lineage>
        <taxon>Eukaryota</taxon>
        <taxon>Sar</taxon>
        <taxon>Stramenopiles</taxon>
        <taxon>Oomycota</taxon>
        <taxon>Peronosporomycetes</taxon>
        <taxon>Peronosporales</taxon>
        <taxon>Peronosporaceae</taxon>
        <taxon>Phytophthora</taxon>
    </lineage>
</organism>
<gene>
    <name evidence="1" type="ORF">PHMEG_00018749</name>
</gene>
<evidence type="ECO:0008006" key="3">
    <source>
        <dbReference type="Google" id="ProtNLM"/>
    </source>
</evidence>
<evidence type="ECO:0000313" key="2">
    <source>
        <dbReference type="Proteomes" id="UP000198211"/>
    </source>
</evidence>
<sequence length="206" mass="23402">MYMLKYQRIPPRTPTSETPWIIVSEYYRLFRNGCKVSQPIQLASTSKDTIHDNCHVQMDFLHKVMAPDVRINSGFGVDAIVQEWLAVPEANRNITVRLLQLEYDERSAMMATIQSCIIITEHMLRCEFPYFGDNQGSQVPPLGKKLLGQSLVISTTVRFEWDSSTGRVLSMHYESDLVTPFLKLLGNLQDTAQVLDKSLLSIATCS</sequence>
<dbReference type="OrthoDB" id="121427at2759"/>
<name>A0A225VTM8_9STRA</name>